<dbReference type="RefSeq" id="WP_283443883.1">
    <property type="nucleotide sequence ID" value="NZ_FXUL01000016.1"/>
</dbReference>
<keyword evidence="1" id="KW-0472">Membrane</keyword>
<dbReference type="InterPro" id="IPR001054">
    <property type="entry name" value="A/G_cyclase"/>
</dbReference>
<dbReference type="CDD" id="cd07302">
    <property type="entry name" value="CHD"/>
    <property type="match status" value="1"/>
</dbReference>
<dbReference type="PANTHER" id="PTHR43081:SF20">
    <property type="entry name" value="TWO-COMPONENT RESPONSE REGULATOR"/>
    <property type="match status" value="1"/>
</dbReference>
<reference evidence="3 4" key="1">
    <citation type="submission" date="2017-05" db="EMBL/GenBank/DDBJ databases">
        <authorList>
            <person name="Varghese N."/>
            <person name="Submissions S."/>
        </authorList>
    </citation>
    <scope>NUCLEOTIDE SEQUENCE [LARGE SCALE GENOMIC DNA]</scope>
    <source>
        <strain evidence="3 4">DSM 26001</strain>
    </source>
</reference>
<evidence type="ECO:0000259" key="2">
    <source>
        <dbReference type="PROSITE" id="PS50125"/>
    </source>
</evidence>
<sequence length="703" mass="74901">MPVSWSSVARATIFPLFLLVACGALLLDPLPLQTLRNTMFDQYQRWQPRAYRDVGVRIVDIDDESLRRLGQWPWPRSQVAQLVEKLQAAGAASVAFDVLFSEPDRTAPQALLKHWIVAPDMAARLAALDDPDGLLAAALRDGRTVLGVAAVNDGSGQRPPAPHFGLVTRGPDASARLPAFNAAIGALAPLSAAAAGNGAMTFIPNADGIVRRVPLMLRAGDAMLPSLAAEALRVAEAARTVVMHTGDDGIAAFGIGRHTLPVTAAGEFWVHFTRAASERTVPAWRVLDGSAPAAAIDKAIVLVGTSAQGLQDLRFSPLGGIIPGVEVHAQALEQVLARSWLQRPAWAGAAEALALVAGSLLLYLLALHSGALPAALAALAMLAALNWGAWQAYASGRLLLDAATPSIGMAGAFVLASLLRHRASERRQRWVRQAFARYVSPNLVAHLVDHPQQLQLGGRRQDCSFIFTDLEGFTGLMESRDPEQAVSLLNDYLEQLIRIAFEHDGTLDRIVGDAIAIMFSAPVPQPDHPARALACALAMHRFAEDYAATQQARGIPFGRTRIGVHCGEVVVGNFGGAAIFDYRALGDPVNTAARLETLNRHLGTRICVSGAIRAACPDAVMRPVGDVLLKGKRQPLAVFEPLGVGSADLAYEAAHALLAAGDVDALPAFERLHAERPDDGLVGFQLRRLQHGETGDMVVMSDK</sequence>
<keyword evidence="1" id="KW-1133">Transmembrane helix</keyword>
<gene>
    <name evidence="3" type="ORF">SAMN06295970_116115</name>
</gene>
<keyword evidence="4" id="KW-1185">Reference proteome</keyword>
<keyword evidence="1" id="KW-0812">Transmembrane</keyword>
<dbReference type="Pfam" id="PF00211">
    <property type="entry name" value="Guanylate_cyc"/>
    <property type="match status" value="1"/>
</dbReference>
<comment type="caution">
    <text evidence="3">The sequence shown here is derived from an EMBL/GenBank/DDBJ whole genome shotgun (WGS) entry which is preliminary data.</text>
</comment>
<dbReference type="InterPro" id="IPR007890">
    <property type="entry name" value="CHASE2"/>
</dbReference>
<dbReference type="InterPro" id="IPR029787">
    <property type="entry name" value="Nucleotide_cyclase"/>
</dbReference>
<dbReference type="SMART" id="SM01080">
    <property type="entry name" value="CHASE2"/>
    <property type="match status" value="1"/>
</dbReference>
<dbReference type="Pfam" id="PF05226">
    <property type="entry name" value="CHASE2"/>
    <property type="match status" value="1"/>
</dbReference>
<dbReference type="EMBL" id="FXUL01000016">
    <property type="protein sequence ID" value="SMP70906.1"/>
    <property type="molecule type" value="Genomic_DNA"/>
</dbReference>
<evidence type="ECO:0000313" key="3">
    <source>
        <dbReference type="EMBL" id="SMP70906.1"/>
    </source>
</evidence>
<feature type="transmembrane region" description="Helical" evidence="1">
    <location>
        <begin position="345"/>
        <end position="365"/>
    </location>
</feature>
<evidence type="ECO:0000256" key="1">
    <source>
        <dbReference type="SAM" id="Phobius"/>
    </source>
</evidence>
<dbReference type="SMART" id="SM00044">
    <property type="entry name" value="CYCc"/>
    <property type="match status" value="1"/>
</dbReference>
<dbReference type="PANTHER" id="PTHR43081">
    <property type="entry name" value="ADENYLATE CYCLASE, TERMINAL-DIFFERENTIATION SPECIFIC-RELATED"/>
    <property type="match status" value="1"/>
</dbReference>
<organism evidence="3 4">
    <name type="scientific">Noviherbaspirillum suwonense</name>
    <dbReference type="NCBI Taxonomy" id="1224511"/>
    <lineage>
        <taxon>Bacteria</taxon>
        <taxon>Pseudomonadati</taxon>
        <taxon>Pseudomonadota</taxon>
        <taxon>Betaproteobacteria</taxon>
        <taxon>Burkholderiales</taxon>
        <taxon>Oxalobacteraceae</taxon>
        <taxon>Noviherbaspirillum</taxon>
    </lineage>
</organism>
<feature type="transmembrane region" description="Helical" evidence="1">
    <location>
        <begin position="402"/>
        <end position="419"/>
    </location>
</feature>
<feature type="domain" description="Guanylate cyclase" evidence="2">
    <location>
        <begin position="464"/>
        <end position="596"/>
    </location>
</feature>
<protein>
    <submittedName>
        <fullName evidence="3">Adenylate/guanylate cyclase</fullName>
    </submittedName>
</protein>
<evidence type="ECO:0000313" key="4">
    <source>
        <dbReference type="Proteomes" id="UP001158049"/>
    </source>
</evidence>
<name>A0ABY1QJ56_9BURK</name>
<dbReference type="InterPro" id="IPR050697">
    <property type="entry name" value="Adenylyl/Guanylyl_Cyclase_3/4"/>
</dbReference>
<proteinExistence type="predicted"/>
<feature type="transmembrane region" description="Helical" evidence="1">
    <location>
        <begin position="372"/>
        <end position="390"/>
    </location>
</feature>
<dbReference type="Proteomes" id="UP001158049">
    <property type="component" value="Unassembled WGS sequence"/>
</dbReference>
<dbReference type="SUPFAM" id="SSF55073">
    <property type="entry name" value="Nucleotide cyclase"/>
    <property type="match status" value="1"/>
</dbReference>
<accession>A0ABY1QJ56</accession>
<dbReference type="PROSITE" id="PS50125">
    <property type="entry name" value="GUANYLATE_CYCLASE_2"/>
    <property type="match status" value="1"/>
</dbReference>
<dbReference type="Gene3D" id="3.30.70.1230">
    <property type="entry name" value="Nucleotide cyclase"/>
    <property type="match status" value="1"/>
</dbReference>